<sequence length="158" mass="17477">MTDILLNYPKFNSTLMKQVESLLSAEWTDFSFTGYHGDLPAPIAATIERGSSGSYEQQLVAGLAYTFFKAPNGDQDVVWVNALAVDAAYRGQGVASQLIQQAIINVASNPKQYPQSHLYVYTDVPRLYANIGFSKVDADAQEGHQVMAYLLPRTEHTR</sequence>
<evidence type="ECO:0000313" key="3">
    <source>
        <dbReference type="Proteomes" id="UP000809621"/>
    </source>
</evidence>
<name>A0ABS2HH42_9VIBR</name>
<reference evidence="2 3" key="1">
    <citation type="submission" date="2021-02" db="EMBL/GenBank/DDBJ databases">
        <authorList>
            <person name="Park J.-S."/>
        </authorList>
    </citation>
    <scope>NUCLEOTIDE SEQUENCE [LARGE SCALE GENOMIC DNA]</scope>
    <source>
        <strain evidence="2 3">188UL20-2</strain>
    </source>
</reference>
<dbReference type="InterPro" id="IPR016181">
    <property type="entry name" value="Acyl_CoA_acyltransferase"/>
</dbReference>
<organism evidence="2 3">
    <name type="scientific">Vibrio ulleungensis</name>
    <dbReference type="NCBI Taxonomy" id="2807619"/>
    <lineage>
        <taxon>Bacteria</taxon>
        <taxon>Pseudomonadati</taxon>
        <taxon>Pseudomonadota</taxon>
        <taxon>Gammaproteobacteria</taxon>
        <taxon>Vibrionales</taxon>
        <taxon>Vibrionaceae</taxon>
        <taxon>Vibrio</taxon>
    </lineage>
</organism>
<dbReference type="PROSITE" id="PS51186">
    <property type="entry name" value="GNAT"/>
    <property type="match status" value="1"/>
</dbReference>
<dbReference type="Proteomes" id="UP000809621">
    <property type="component" value="Unassembled WGS sequence"/>
</dbReference>
<dbReference type="CDD" id="cd04301">
    <property type="entry name" value="NAT_SF"/>
    <property type="match status" value="1"/>
</dbReference>
<feature type="domain" description="N-acetyltransferase" evidence="1">
    <location>
        <begin position="6"/>
        <end position="152"/>
    </location>
</feature>
<comment type="caution">
    <text evidence="2">The sequence shown here is derived from an EMBL/GenBank/DDBJ whole genome shotgun (WGS) entry which is preliminary data.</text>
</comment>
<proteinExistence type="predicted"/>
<dbReference type="EMBL" id="JAFEUM010000001">
    <property type="protein sequence ID" value="MBM7035483.1"/>
    <property type="molecule type" value="Genomic_DNA"/>
</dbReference>
<dbReference type="Pfam" id="PF13508">
    <property type="entry name" value="Acetyltransf_7"/>
    <property type="match status" value="1"/>
</dbReference>
<evidence type="ECO:0000259" key="1">
    <source>
        <dbReference type="PROSITE" id="PS51186"/>
    </source>
</evidence>
<accession>A0ABS2HH42</accession>
<dbReference type="InterPro" id="IPR000182">
    <property type="entry name" value="GNAT_dom"/>
</dbReference>
<dbReference type="RefSeq" id="WP_205157080.1">
    <property type="nucleotide sequence ID" value="NZ_JAFEUM010000001.1"/>
</dbReference>
<dbReference type="Gene3D" id="3.40.630.30">
    <property type="match status" value="1"/>
</dbReference>
<keyword evidence="3" id="KW-1185">Reference proteome</keyword>
<protein>
    <submittedName>
        <fullName evidence="2">GNAT family N-acetyltransferase</fullName>
    </submittedName>
</protein>
<gene>
    <name evidence="2" type="ORF">JQC93_03605</name>
</gene>
<dbReference type="SUPFAM" id="SSF55729">
    <property type="entry name" value="Acyl-CoA N-acyltransferases (Nat)"/>
    <property type="match status" value="1"/>
</dbReference>
<evidence type="ECO:0000313" key="2">
    <source>
        <dbReference type="EMBL" id="MBM7035483.1"/>
    </source>
</evidence>